<keyword evidence="1 6" id="KW-0963">Cytoplasm</keyword>
<dbReference type="HAMAP" id="MF_01877">
    <property type="entry name" value="16SrRNA_methyltr_I"/>
    <property type="match status" value="1"/>
</dbReference>
<reference evidence="9 10" key="1">
    <citation type="submission" date="2020-08" db="EMBL/GenBank/DDBJ databases">
        <title>Genomic Encyclopedia of Type Strains, Phase IV (KMG-IV): sequencing the most valuable type-strain genomes for metagenomic binning, comparative biology and taxonomic classification.</title>
        <authorList>
            <person name="Goeker M."/>
        </authorList>
    </citation>
    <scope>NUCLEOTIDE SEQUENCE [LARGE SCALE GENOMIC DNA]</scope>
    <source>
        <strain evidence="9 10">DSM 22368</strain>
    </source>
</reference>
<evidence type="ECO:0000256" key="5">
    <source>
        <dbReference type="ARBA" id="ARBA00022691"/>
    </source>
</evidence>
<dbReference type="GO" id="GO:0070677">
    <property type="term" value="F:rRNA (cytosine-2'-O-)-methyltransferase activity"/>
    <property type="evidence" value="ECO:0007669"/>
    <property type="project" value="UniProtKB-UniRule"/>
</dbReference>
<dbReference type="PANTHER" id="PTHR46111:SF1">
    <property type="entry name" value="RIBOSOMAL RNA SMALL SUBUNIT METHYLTRANSFERASE I"/>
    <property type="match status" value="1"/>
</dbReference>
<dbReference type="FunFam" id="3.30.950.10:FF:000002">
    <property type="entry name" value="Ribosomal RNA small subunit methyltransferase I"/>
    <property type="match status" value="1"/>
</dbReference>
<comment type="similarity">
    <text evidence="6">Belongs to the methyltransferase superfamily. RsmI family.</text>
</comment>
<dbReference type="InterPro" id="IPR035996">
    <property type="entry name" value="4pyrrol_Methylase_sf"/>
</dbReference>
<gene>
    <name evidence="6" type="primary">rsmI</name>
    <name evidence="9" type="ORF">HNR48_003025</name>
</gene>
<dbReference type="NCBIfam" id="TIGR00096">
    <property type="entry name" value="16S rRNA (cytidine(1402)-2'-O)-methyltransferase"/>
    <property type="match status" value="1"/>
</dbReference>
<dbReference type="Gene3D" id="3.40.1010.10">
    <property type="entry name" value="Cobalt-precorrin-4 Transmethylase, Domain 1"/>
    <property type="match status" value="1"/>
</dbReference>
<evidence type="ECO:0000256" key="6">
    <source>
        <dbReference type="HAMAP-Rule" id="MF_01877"/>
    </source>
</evidence>
<keyword evidence="5 6" id="KW-0949">S-adenosyl-L-methionine</keyword>
<keyword evidence="4 6" id="KW-0808">Transferase</keyword>
<feature type="domain" description="Tetrapyrrole methylase" evidence="7">
    <location>
        <begin position="14"/>
        <end position="213"/>
    </location>
</feature>
<dbReference type="GO" id="GO:0005737">
    <property type="term" value="C:cytoplasm"/>
    <property type="evidence" value="ECO:0007669"/>
    <property type="project" value="UniProtKB-SubCell"/>
</dbReference>
<feature type="domain" description="RsmI HTH" evidence="8">
    <location>
        <begin position="243"/>
        <end position="286"/>
    </location>
</feature>
<dbReference type="InterPro" id="IPR014776">
    <property type="entry name" value="4pyrrole_Mease_sub2"/>
</dbReference>
<dbReference type="PROSITE" id="PS01296">
    <property type="entry name" value="RSMI"/>
    <property type="match status" value="1"/>
</dbReference>
<evidence type="ECO:0000259" key="8">
    <source>
        <dbReference type="Pfam" id="PF23016"/>
    </source>
</evidence>
<accession>A0A7X0JUY4</accession>
<evidence type="ECO:0000313" key="9">
    <source>
        <dbReference type="EMBL" id="MBB6522740.1"/>
    </source>
</evidence>
<evidence type="ECO:0000313" key="10">
    <source>
        <dbReference type="Proteomes" id="UP000528457"/>
    </source>
</evidence>
<dbReference type="AlphaFoldDB" id="A0A7X0JUY4"/>
<keyword evidence="2 6" id="KW-0698">rRNA processing</keyword>
<evidence type="ECO:0000256" key="3">
    <source>
        <dbReference type="ARBA" id="ARBA00022603"/>
    </source>
</evidence>
<dbReference type="EMBL" id="JACHHT010000002">
    <property type="protein sequence ID" value="MBB6522740.1"/>
    <property type="molecule type" value="Genomic_DNA"/>
</dbReference>
<dbReference type="PIRSF" id="PIRSF005917">
    <property type="entry name" value="MTase_YraL"/>
    <property type="match status" value="1"/>
</dbReference>
<dbReference type="Proteomes" id="UP000528457">
    <property type="component" value="Unassembled WGS sequence"/>
</dbReference>
<protein>
    <recommendedName>
        <fullName evidence="6">Ribosomal RNA small subunit methyltransferase I</fullName>
        <ecNumber evidence="6">2.1.1.198</ecNumber>
    </recommendedName>
    <alternativeName>
        <fullName evidence="6">16S rRNA 2'-O-ribose C1402 methyltransferase</fullName>
    </alternativeName>
    <alternativeName>
        <fullName evidence="6">rRNA (cytidine-2'-O-)-methyltransferase RsmI</fullName>
    </alternativeName>
</protein>
<dbReference type="InterPro" id="IPR018063">
    <property type="entry name" value="SAM_MeTrfase_RsmI_CS"/>
</dbReference>
<evidence type="ECO:0000256" key="1">
    <source>
        <dbReference type="ARBA" id="ARBA00022490"/>
    </source>
</evidence>
<keyword evidence="3 6" id="KW-0489">Methyltransferase</keyword>
<dbReference type="CDD" id="cd11648">
    <property type="entry name" value="RsmI"/>
    <property type="match status" value="1"/>
</dbReference>
<dbReference type="FunCoup" id="A0A7X0JUY4">
    <property type="interactions" value="359"/>
</dbReference>
<comment type="subcellular location">
    <subcellularLocation>
        <location evidence="6">Cytoplasm</location>
    </subcellularLocation>
</comment>
<sequence>MPAMKNSTGGGAGTLYVVATPIGNLGDISERAIDVLNSVDVIAAEDTRHSARLCQHFSIDTPLKAYHDYSDQAHSEAMIGQLQNGKNIALISDAGTPLISDPGYRLVKLARDADINVVPIPGACAMAAALSVAGLPSDRFCFEGFLPAKSGQRLNYLQALLEEERTMIFYEAPHRIEDSLAAMVDVFGAERDLVLAREITKTYETVLAGSAQQVLSRVQEDPNQRKGEMVVLVKGFEAKDKQIDAKVEHMMRCLLAQLPVKQAAQIGAEISGLRKKELYQWALDNKPD</sequence>
<comment type="caution">
    <text evidence="9">The sequence shown here is derived from an EMBL/GenBank/DDBJ whole genome shotgun (WGS) entry which is preliminary data.</text>
</comment>
<proteinExistence type="inferred from homology"/>
<evidence type="ECO:0000256" key="4">
    <source>
        <dbReference type="ARBA" id="ARBA00022679"/>
    </source>
</evidence>
<evidence type="ECO:0000259" key="7">
    <source>
        <dbReference type="Pfam" id="PF00590"/>
    </source>
</evidence>
<comment type="function">
    <text evidence="6">Catalyzes the 2'-O-methylation of the ribose of cytidine 1402 (C1402) in 16S rRNA.</text>
</comment>
<evidence type="ECO:0000256" key="2">
    <source>
        <dbReference type="ARBA" id="ARBA00022552"/>
    </source>
</evidence>
<dbReference type="InterPro" id="IPR053910">
    <property type="entry name" value="RsmI_HTH"/>
</dbReference>
<dbReference type="InterPro" id="IPR014777">
    <property type="entry name" value="4pyrrole_Mease_sub1"/>
</dbReference>
<dbReference type="FunFam" id="3.40.1010.10:FF:000002">
    <property type="entry name" value="Ribosomal RNA small subunit methyltransferase I"/>
    <property type="match status" value="1"/>
</dbReference>
<dbReference type="InterPro" id="IPR000878">
    <property type="entry name" value="4pyrrol_Mease"/>
</dbReference>
<dbReference type="Pfam" id="PF23016">
    <property type="entry name" value="RsmI_C"/>
    <property type="match status" value="1"/>
</dbReference>
<dbReference type="PANTHER" id="PTHR46111">
    <property type="entry name" value="RIBOSOMAL RNA SMALL SUBUNIT METHYLTRANSFERASE I"/>
    <property type="match status" value="1"/>
</dbReference>
<dbReference type="Pfam" id="PF00590">
    <property type="entry name" value="TP_methylase"/>
    <property type="match status" value="1"/>
</dbReference>
<dbReference type="InterPro" id="IPR008189">
    <property type="entry name" value="rRNA_ssu_MeTfrase_I"/>
</dbReference>
<keyword evidence="10" id="KW-1185">Reference proteome</keyword>
<dbReference type="SUPFAM" id="SSF53790">
    <property type="entry name" value="Tetrapyrrole methylase"/>
    <property type="match status" value="1"/>
</dbReference>
<comment type="catalytic activity">
    <reaction evidence="6">
        <text>cytidine(1402) in 16S rRNA + S-adenosyl-L-methionine = 2'-O-methylcytidine(1402) in 16S rRNA + S-adenosyl-L-homocysteine + H(+)</text>
        <dbReference type="Rhea" id="RHEA:42924"/>
        <dbReference type="Rhea" id="RHEA-COMP:10285"/>
        <dbReference type="Rhea" id="RHEA-COMP:10286"/>
        <dbReference type="ChEBI" id="CHEBI:15378"/>
        <dbReference type="ChEBI" id="CHEBI:57856"/>
        <dbReference type="ChEBI" id="CHEBI:59789"/>
        <dbReference type="ChEBI" id="CHEBI:74495"/>
        <dbReference type="ChEBI" id="CHEBI:82748"/>
        <dbReference type="EC" id="2.1.1.198"/>
    </reaction>
</comment>
<organism evidence="9 10">
    <name type="scientific">Pseudoteredinibacter isoporae</name>
    <dbReference type="NCBI Taxonomy" id="570281"/>
    <lineage>
        <taxon>Bacteria</taxon>
        <taxon>Pseudomonadati</taxon>
        <taxon>Pseudomonadota</taxon>
        <taxon>Gammaproteobacteria</taxon>
        <taxon>Cellvibrionales</taxon>
        <taxon>Cellvibrionaceae</taxon>
        <taxon>Pseudoteredinibacter</taxon>
    </lineage>
</organism>
<dbReference type="EC" id="2.1.1.198" evidence="6"/>
<dbReference type="InParanoid" id="A0A7X0JUY4"/>
<dbReference type="Gene3D" id="3.30.950.10">
    <property type="entry name" value="Methyltransferase, Cobalt-precorrin-4 Transmethylase, Domain 2"/>
    <property type="match status" value="1"/>
</dbReference>
<name>A0A7X0JUY4_9GAMM</name>